<evidence type="ECO:0000313" key="4">
    <source>
        <dbReference type="Proteomes" id="UP000461730"/>
    </source>
</evidence>
<dbReference type="RefSeq" id="WP_157305402.1">
    <property type="nucleotide sequence ID" value="NZ_WRXN01000002.1"/>
</dbReference>
<sequence length="386" mass="42244">MRNYLLLCLCIYFNLASYAQTNTLPGTGNVGINTISPQYNLDVNGTTNTSNLLINRQLVFAMPTNDNPEKGFFNPLFPGLRTGRRLHWDEQFDTSLNGIIVYNNVNNGNVTINRKQLANLPNTSGFCLEIKGTGPASPQQGGYYQGFNMKLNKTYVHVFRAKVPIGYTVTNNSNSFGTGGSRYWITSTAGTGKWEEYAYVVSTGNSGTPGTGGHVYLSGPTPTVDNPLVWHVASSSVFDVTSTGDDLIRNQASADQIGNVRISGNGFFGGNIGVGTVDTKGYKLGVNGAAIFGKAVVRNYGSWPDYVFEENYKLPPLSEIESYVKREKHLPGLASAKEIERDGMDVLSTNKALTELVEQMTLRLIEMDKSLQVLKEKVKALEAERE</sequence>
<feature type="chain" id="PRO_5029464997" description="Peptidase S74 domain-containing protein" evidence="2">
    <location>
        <begin position="20"/>
        <end position="386"/>
    </location>
</feature>
<accession>A0A7K1U0T7</accession>
<dbReference type="Proteomes" id="UP000461730">
    <property type="component" value="Unassembled WGS sequence"/>
</dbReference>
<evidence type="ECO:0000256" key="1">
    <source>
        <dbReference type="SAM" id="Coils"/>
    </source>
</evidence>
<evidence type="ECO:0000313" key="3">
    <source>
        <dbReference type="EMBL" id="MVT07981.1"/>
    </source>
</evidence>
<evidence type="ECO:0000256" key="2">
    <source>
        <dbReference type="SAM" id="SignalP"/>
    </source>
</evidence>
<comment type="caution">
    <text evidence="3">The sequence shown here is derived from an EMBL/GenBank/DDBJ whole genome shotgun (WGS) entry which is preliminary data.</text>
</comment>
<keyword evidence="2" id="KW-0732">Signal</keyword>
<feature type="signal peptide" evidence="2">
    <location>
        <begin position="1"/>
        <end position="19"/>
    </location>
</feature>
<keyword evidence="4" id="KW-1185">Reference proteome</keyword>
<evidence type="ECO:0008006" key="5">
    <source>
        <dbReference type="Google" id="ProtNLM"/>
    </source>
</evidence>
<gene>
    <name evidence="3" type="ORF">GO493_06885</name>
</gene>
<dbReference type="EMBL" id="WRXN01000002">
    <property type="protein sequence ID" value="MVT07981.1"/>
    <property type="molecule type" value="Genomic_DNA"/>
</dbReference>
<reference evidence="3 4" key="1">
    <citation type="submission" date="2019-12" db="EMBL/GenBank/DDBJ databases">
        <title>Chitinophaga sp. strain ysch24 (GDMCC 1.1355), whole genome shotgun sequence.</title>
        <authorList>
            <person name="Zhang X."/>
        </authorList>
    </citation>
    <scope>NUCLEOTIDE SEQUENCE [LARGE SCALE GENOMIC DNA]</scope>
    <source>
        <strain evidence="4">ysch24</strain>
    </source>
</reference>
<proteinExistence type="predicted"/>
<dbReference type="AlphaFoldDB" id="A0A7K1U0T7"/>
<organism evidence="3 4">
    <name type="scientific">Chitinophaga tropicalis</name>
    <dbReference type="NCBI Taxonomy" id="2683588"/>
    <lineage>
        <taxon>Bacteria</taxon>
        <taxon>Pseudomonadati</taxon>
        <taxon>Bacteroidota</taxon>
        <taxon>Chitinophagia</taxon>
        <taxon>Chitinophagales</taxon>
        <taxon>Chitinophagaceae</taxon>
        <taxon>Chitinophaga</taxon>
    </lineage>
</organism>
<keyword evidence="1" id="KW-0175">Coiled coil</keyword>
<feature type="coiled-coil region" evidence="1">
    <location>
        <begin position="357"/>
        <end position="384"/>
    </location>
</feature>
<protein>
    <recommendedName>
        <fullName evidence="5">Peptidase S74 domain-containing protein</fullName>
    </recommendedName>
</protein>
<name>A0A7K1U0T7_9BACT</name>